<name>A0ABR3P6T7_9PEZI</name>
<dbReference type="InterPro" id="IPR021848">
    <property type="entry name" value="HODM_asu-like"/>
</dbReference>
<evidence type="ECO:0000256" key="1">
    <source>
        <dbReference type="SAM" id="Phobius"/>
    </source>
</evidence>
<dbReference type="EMBL" id="JBFMKM010000013">
    <property type="protein sequence ID" value="KAL1301744.1"/>
    <property type="molecule type" value="Genomic_DNA"/>
</dbReference>
<keyword evidence="3" id="KW-1185">Reference proteome</keyword>
<protein>
    <submittedName>
        <fullName evidence="2">Uncharacterized protein</fullName>
    </submittedName>
</protein>
<gene>
    <name evidence="2" type="ORF">AAFC00_005947</name>
</gene>
<sequence>MGGLTLTEAPMPIALALIIVLTILRVFRKKSKLSSHVLQETKTAVPVAPPYTSITPLSKLDLENEPPLKLRPFKPTYHLTMALENLEIDELVQVDKTYKSRVQLRRQILAEHPSTSEYRPGSEAAIQELYTWMMTIYLPRRFPTMYSLEKSDCPRYLYNKVTGGEIPLEPSNEREALLQLGSHVDTDFLILLPSPVDGSYHLEAFVSCFPSGFSTLEKLGQTLAAIHKPVPGYEAKLEKSMDRFFAKIPVGRIVKRANWSITTSDVLYAESGNHLYVEEGDADQIVAKQKAEVHIPDCRLRCERQTLHRLPNTKALVFAFKTYQYTLAELKAEGCGEELATAAEGFEKGSVPEMSFYKREVVWGDKVKEYLRS</sequence>
<proteinExistence type="predicted"/>
<dbReference type="Proteomes" id="UP001562354">
    <property type="component" value="Unassembled WGS sequence"/>
</dbReference>
<keyword evidence="1" id="KW-1133">Transmembrane helix</keyword>
<dbReference type="GeneID" id="95979646"/>
<reference evidence="2 3" key="1">
    <citation type="submission" date="2024-07" db="EMBL/GenBank/DDBJ databases">
        <title>Draft sequence of the Neodothiora populina.</title>
        <authorList>
            <person name="Drown D.D."/>
            <person name="Schuette U.S."/>
            <person name="Buechlein A.B."/>
            <person name="Rusch D.R."/>
            <person name="Winton L.W."/>
            <person name="Adams G.A."/>
        </authorList>
    </citation>
    <scope>NUCLEOTIDE SEQUENCE [LARGE SCALE GENOMIC DNA]</scope>
    <source>
        <strain evidence="2 3">CPC 39397</strain>
    </source>
</reference>
<evidence type="ECO:0000313" key="3">
    <source>
        <dbReference type="Proteomes" id="UP001562354"/>
    </source>
</evidence>
<dbReference type="RefSeq" id="XP_069198020.1">
    <property type="nucleotide sequence ID" value="XM_069347820.1"/>
</dbReference>
<evidence type="ECO:0000313" key="2">
    <source>
        <dbReference type="EMBL" id="KAL1301744.1"/>
    </source>
</evidence>
<feature type="transmembrane region" description="Helical" evidence="1">
    <location>
        <begin position="6"/>
        <end position="27"/>
    </location>
</feature>
<comment type="caution">
    <text evidence="2">The sequence shown here is derived from an EMBL/GenBank/DDBJ whole genome shotgun (WGS) entry which is preliminary data.</text>
</comment>
<keyword evidence="1" id="KW-0472">Membrane</keyword>
<accession>A0ABR3P6T7</accession>
<keyword evidence="1" id="KW-0812">Transmembrane</keyword>
<organism evidence="2 3">
    <name type="scientific">Neodothiora populina</name>
    <dbReference type="NCBI Taxonomy" id="2781224"/>
    <lineage>
        <taxon>Eukaryota</taxon>
        <taxon>Fungi</taxon>
        <taxon>Dikarya</taxon>
        <taxon>Ascomycota</taxon>
        <taxon>Pezizomycotina</taxon>
        <taxon>Dothideomycetes</taxon>
        <taxon>Dothideomycetidae</taxon>
        <taxon>Dothideales</taxon>
        <taxon>Dothioraceae</taxon>
        <taxon>Neodothiora</taxon>
    </lineage>
</organism>
<dbReference type="Pfam" id="PF11927">
    <property type="entry name" value="HODM_asu-like"/>
    <property type="match status" value="1"/>
</dbReference>